<name>A0A4R2NPY1_9FLAO</name>
<sequence length="166" mass="19286">MLKKISNNIVLRLTALLLILVSCDSKRVYDEYTSINDGRWEINTPISYKFEVTDTLAKRNLFISIRNNNDYQYSNLFLITKMSFPDGYQIIDTLEYDMADKNGQFLGKGFSELKENKLFYKEQILFPIQGTYTLDIFQAMRKGGEVEGINELEGIVNVGFRIEKIH</sequence>
<dbReference type="Proteomes" id="UP000294564">
    <property type="component" value="Unassembled WGS sequence"/>
</dbReference>
<proteinExistence type="predicted"/>
<dbReference type="InterPro" id="IPR020018">
    <property type="entry name" value="Motility-assoc_lipoprot_GldH"/>
</dbReference>
<organism evidence="1 2">
    <name type="scientific">Tenacibaculum skagerrakense</name>
    <dbReference type="NCBI Taxonomy" id="186571"/>
    <lineage>
        <taxon>Bacteria</taxon>
        <taxon>Pseudomonadati</taxon>
        <taxon>Bacteroidota</taxon>
        <taxon>Flavobacteriia</taxon>
        <taxon>Flavobacteriales</taxon>
        <taxon>Flavobacteriaceae</taxon>
        <taxon>Tenacibaculum</taxon>
    </lineage>
</organism>
<dbReference type="OrthoDB" id="982482at2"/>
<comment type="caution">
    <text evidence="1">The sequence shown here is derived from an EMBL/GenBank/DDBJ whole genome shotgun (WGS) entry which is preliminary data.</text>
</comment>
<accession>A0A4R2NPY1</accession>
<evidence type="ECO:0000313" key="2">
    <source>
        <dbReference type="Proteomes" id="UP000294564"/>
    </source>
</evidence>
<gene>
    <name evidence="1" type="ORF">EV195_10748</name>
</gene>
<keyword evidence="2" id="KW-1185">Reference proteome</keyword>
<dbReference type="EMBL" id="SLXM01000007">
    <property type="protein sequence ID" value="TCP23883.1"/>
    <property type="molecule type" value="Genomic_DNA"/>
</dbReference>
<protein>
    <submittedName>
        <fullName evidence="1">Protein involved in gliding motility GldH</fullName>
    </submittedName>
</protein>
<dbReference type="AlphaFoldDB" id="A0A4R2NPY1"/>
<reference evidence="1 2" key="1">
    <citation type="submission" date="2019-03" db="EMBL/GenBank/DDBJ databases">
        <title>Genomic Encyclopedia of Type Strains, Phase IV (KMG-IV): sequencing the most valuable type-strain genomes for metagenomic binning, comparative biology and taxonomic classification.</title>
        <authorList>
            <person name="Goeker M."/>
        </authorList>
    </citation>
    <scope>NUCLEOTIDE SEQUENCE [LARGE SCALE GENOMIC DNA]</scope>
    <source>
        <strain evidence="1 2">DSM 14836</strain>
    </source>
</reference>
<dbReference type="PROSITE" id="PS51257">
    <property type="entry name" value="PROKAR_LIPOPROTEIN"/>
    <property type="match status" value="1"/>
</dbReference>
<dbReference type="NCBIfam" id="TIGR03511">
    <property type="entry name" value="GldH_lipo"/>
    <property type="match status" value="1"/>
</dbReference>
<evidence type="ECO:0000313" key="1">
    <source>
        <dbReference type="EMBL" id="TCP23883.1"/>
    </source>
</evidence>
<dbReference type="RefSeq" id="WP_132795160.1">
    <property type="nucleotide sequence ID" value="NZ_SLXM01000007.1"/>
</dbReference>
<dbReference type="Pfam" id="PF14109">
    <property type="entry name" value="GldH_lipo"/>
    <property type="match status" value="1"/>
</dbReference>